<sequence length="1692" mass="185576">MPENVVRPEPEKFLNDEEDIQEGTDEEKAIEHRIRLKVDLRLCSIAGILCSLDLLDSGVISSASVTSMLADLQLDQGNRYSVSIFIFTIASIAFQLPSTIAVRTFGPRIWFAFITLCFGLITLCTAFVKTWKQMIALRVLLGIAMSGVYPGLTYLISTWYTRKEQQLRFAFLQVGEVVVLATGGIVNFGLNQLDGKRRLKGWQWMFLVQGIIAMVMGIVTFWWMVDFPENAHRSFYFLTKEESIIAASRIQKDRGDVEVEPFTWKKVLRHASDTKVYGFCCMYFLLNLVSTSLSYFLPIILQSGMGFSTNKAILLSAPPYYYAVIPTILSSWIGDSFQLRGPVIVFNSICLIVGFCMLGFSNQVTVRYIGTYLATGSYVANWAALNAYQANNIVGQWKRVFTAAAVTACNGAGGIAGSFIVRQNEAPRYITAIWVSIGCATSQTNNMVFLGIYRALYDYAPQSSNELAISEGDLLFVLEKSTDDDWWKAKKKAQSEDEEEPEGLIPSNYVEEATPISKAKALYDYTRQTDEELSFKEDTSLDVYDTADPDWSLVGLDGDYGFAPSNYIEINDDAVPPLPGRPRAPSQPEPEQLPSPRSPESPVHQSPAAALAGIIQQKTGSSAVPRATISPPPAISLPPRQPQYTPEESDEEAPPPPSLPDRPRSQQLSPPPTQYSPRTSDSPPRNSTVLPPHNRVSFRDDDDYDDRSPHVPPSPAGFHLYNIHEMVSHMGKNKKMPMTLGVNVPKGLIMISPEKSRDGPQQEWTADKLTYHSQEGKHIFMELVRPSKSIDFHCGAKDTASEIQAALGELAGAAKAEGLREVLAAGSGSSNVQKKGQMLFDFMAQGDDEVTVAIGDDVLILDDSASDEWWKVRRLKNGKEGVVPSNYVEITEKVPGGSQSYSGLNAGRSTVDQNRMEEDRLTRQATKKRHDSESKAGEVGPGLQLPERHSSLMQSEVDHRRTSQRSKRDSKDAKALSTSKSKPDPSRVRTWTDRSGSFKVDAEFIGLKDGKIHLHKTNGVKIAVPVPKMAIEDLEYVESKTGISLDEDKPLSDIKRKNTQRAKDRESKQVPKAGITVEQTKKPEYDWFDFFLQCGVNPQICERYASSFVRDEMGEENLVDISEKLLRTLGLKEGDILRVMKFLDNKFARTHEREKRSVSFGGASVIEDGDGTDGANGTAGSLFSGPGGALRNNTRKGRPAPPVQTNDVVDPKAFEQKTDDAVKKSVPADATATPLTSIPAPQKTTVDGFDDNAWELKPSRQASVSKAQVSSPPPQTQTQPPATSAPAPTPAAPGPLITGSLAELSLLSPPLQPTPAPQPQQQAPAPAPAPQPAPQQQQPQPTGATPSLFDQLAAQQSAPPLPQQVQQPQSFIAQQPTGFGLAQPPAQQITAPRMRPQAPQQQSQGGLIAPPPQRAASAPQNQQSAFGPPPPLQPQLTGYQPNMHTQIAPPGQSLQDLSFQRMNPNFPQQQMQQMQPMQTGFQQQSPSFNQFQPNGLINQPAGVNQFKQPQQQQPMQTGFPQFQQQHPSGFQPQLQQQSFQQNSSPFADPPRPAFQPLQSQPTGFQQPQQTGFQQPQQPGFQQPQQPGFQQSFSPAPLNPQATGINMFLPPALQPQRTGFGSAPGSFGQSPPPMPPMPPMPVELPTHAPLQPQKTGPPPPVRFGVTPAAQKLMPQPTGRANLSKATPQNPFGF</sequence>
<evidence type="ECO:0000256" key="10">
    <source>
        <dbReference type="ARBA" id="ARBA00022583"/>
    </source>
</evidence>
<feature type="region of interest" description="Disordered" evidence="19">
    <location>
        <begin position="1469"/>
        <end position="1692"/>
    </location>
</feature>
<feature type="domain" description="SH3" evidence="21">
    <location>
        <begin position="831"/>
        <end position="893"/>
    </location>
</feature>
<evidence type="ECO:0000256" key="8">
    <source>
        <dbReference type="ARBA" id="ARBA00022448"/>
    </source>
</evidence>
<feature type="transmembrane region" description="Helical" evidence="20">
    <location>
        <begin position="134"/>
        <end position="157"/>
    </location>
</feature>
<feature type="compositionally biased region" description="Pro residues" evidence="19">
    <location>
        <begin position="1629"/>
        <end position="1641"/>
    </location>
</feature>
<feature type="domain" description="Major facilitator superfamily (MFS) profile" evidence="22">
    <location>
        <begin position="42"/>
        <end position="463"/>
    </location>
</feature>
<dbReference type="InterPro" id="IPR013761">
    <property type="entry name" value="SAM/pointed_sf"/>
</dbReference>
<evidence type="ECO:0000256" key="5">
    <source>
        <dbReference type="ARBA" id="ARBA00007948"/>
    </source>
</evidence>
<evidence type="ECO:0000256" key="20">
    <source>
        <dbReference type="SAM" id="Phobius"/>
    </source>
</evidence>
<dbReference type="PROSITE" id="PS50850">
    <property type="entry name" value="MFS"/>
    <property type="match status" value="1"/>
</dbReference>
<feature type="compositionally biased region" description="Polar residues" evidence="19">
    <location>
        <begin position="675"/>
        <end position="689"/>
    </location>
</feature>
<feature type="compositionally biased region" description="Low complexity" evidence="19">
    <location>
        <begin position="1414"/>
        <end position="1425"/>
    </location>
</feature>
<keyword evidence="10" id="KW-0254">Endocytosis</keyword>
<evidence type="ECO:0000313" key="24">
    <source>
        <dbReference type="Proteomes" id="UP000250266"/>
    </source>
</evidence>
<accession>A0A8E2JHB9</accession>
<dbReference type="Pfam" id="PF24081">
    <property type="entry name" value="PH_SLA1"/>
    <property type="match status" value="1"/>
</dbReference>
<comment type="subcellular location">
    <subcellularLocation>
        <location evidence="4">Cell membrane</location>
        <topology evidence="4">Peripheral membrane protein</topology>
        <orientation evidence="4">Cytoplasmic side</orientation>
    </subcellularLocation>
    <subcellularLocation>
        <location evidence="2">Cytoplasm</location>
        <location evidence="2">Cytoskeleton</location>
        <location evidence="2">Actin patch</location>
    </subcellularLocation>
    <subcellularLocation>
        <location evidence="1">Endosome membrane</location>
        <topology evidence="1">Peripheral membrane protein</topology>
        <orientation evidence="1">Cytoplasmic side</orientation>
    </subcellularLocation>
    <subcellularLocation>
        <location evidence="3">Membrane</location>
        <topology evidence="3">Multi-pass membrane protein</topology>
    </subcellularLocation>
</comment>
<proteinExistence type="inferred from homology"/>
<feature type="compositionally biased region" description="Polar residues" evidence="19">
    <location>
        <begin position="897"/>
        <end position="913"/>
    </location>
</feature>
<dbReference type="OrthoDB" id="26539at2759"/>
<dbReference type="FunFam" id="2.30.30.40:FF:000256">
    <property type="entry name" value="Actin cytoskeleton-regulatory complex protein SLA1"/>
    <property type="match status" value="1"/>
</dbReference>
<evidence type="ECO:0000259" key="21">
    <source>
        <dbReference type="PROSITE" id="PS50002"/>
    </source>
</evidence>
<evidence type="ECO:0000256" key="15">
    <source>
        <dbReference type="ARBA" id="ARBA00023136"/>
    </source>
</evidence>
<keyword evidence="7 18" id="KW-0728">SH3 domain</keyword>
<keyword evidence="17" id="KW-0206">Cytoskeleton</keyword>
<dbReference type="Pfam" id="PF07690">
    <property type="entry name" value="MFS_1"/>
    <property type="match status" value="1"/>
</dbReference>
<keyword evidence="13" id="KW-0967">Endosome</keyword>
<gene>
    <name evidence="23" type="ORF">K432DRAFT_433346</name>
</gene>
<feature type="compositionally biased region" description="Pro residues" evidence="19">
    <location>
        <begin position="630"/>
        <end position="641"/>
    </location>
</feature>
<feature type="compositionally biased region" description="Low complexity" evidence="19">
    <location>
        <begin position="1334"/>
        <end position="1376"/>
    </location>
</feature>
<dbReference type="InterPro" id="IPR036259">
    <property type="entry name" value="MFS_trans_sf"/>
</dbReference>
<evidence type="ECO:0000259" key="22">
    <source>
        <dbReference type="PROSITE" id="PS50850"/>
    </source>
</evidence>
<reference evidence="23 24" key="1">
    <citation type="journal article" date="2016" name="Nat. Commun.">
        <title>Ectomycorrhizal ecology is imprinted in the genome of the dominant symbiotic fungus Cenococcum geophilum.</title>
        <authorList>
            <consortium name="DOE Joint Genome Institute"/>
            <person name="Peter M."/>
            <person name="Kohler A."/>
            <person name="Ohm R.A."/>
            <person name="Kuo A."/>
            <person name="Krutzmann J."/>
            <person name="Morin E."/>
            <person name="Arend M."/>
            <person name="Barry K.W."/>
            <person name="Binder M."/>
            <person name="Choi C."/>
            <person name="Clum A."/>
            <person name="Copeland A."/>
            <person name="Grisel N."/>
            <person name="Haridas S."/>
            <person name="Kipfer T."/>
            <person name="LaButti K."/>
            <person name="Lindquist E."/>
            <person name="Lipzen A."/>
            <person name="Maire R."/>
            <person name="Meier B."/>
            <person name="Mihaltcheva S."/>
            <person name="Molinier V."/>
            <person name="Murat C."/>
            <person name="Poggeler S."/>
            <person name="Quandt C.A."/>
            <person name="Sperisen C."/>
            <person name="Tritt A."/>
            <person name="Tisserant E."/>
            <person name="Crous P.W."/>
            <person name="Henrissat B."/>
            <person name="Nehls U."/>
            <person name="Egli S."/>
            <person name="Spatafora J.W."/>
            <person name="Grigoriev I.V."/>
            <person name="Martin F.M."/>
        </authorList>
    </citation>
    <scope>NUCLEOTIDE SEQUENCE [LARGE SCALE GENOMIC DNA]</scope>
    <source>
        <strain evidence="23 24">CBS 459.81</strain>
    </source>
</reference>
<keyword evidence="16" id="KW-0009">Actin-binding</keyword>
<dbReference type="PROSITE" id="PS50002">
    <property type="entry name" value="SH3"/>
    <property type="match status" value="3"/>
</dbReference>
<dbReference type="SUPFAM" id="SSF50044">
    <property type="entry name" value="SH3-domain"/>
    <property type="match status" value="3"/>
</dbReference>
<dbReference type="GO" id="GO:0030674">
    <property type="term" value="F:protein-macromolecule adaptor activity"/>
    <property type="evidence" value="ECO:0007669"/>
    <property type="project" value="InterPro"/>
</dbReference>
<feature type="transmembrane region" description="Helical" evidence="20">
    <location>
        <begin position="42"/>
        <end position="60"/>
    </location>
</feature>
<dbReference type="InterPro" id="IPR036028">
    <property type="entry name" value="SH3-like_dom_sf"/>
</dbReference>
<keyword evidence="14 20" id="KW-1133">Transmembrane helix</keyword>
<dbReference type="InterPro" id="IPR020846">
    <property type="entry name" value="MFS_dom"/>
</dbReference>
<feature type="region of interest" description="Disordered" evidence="19">
    <location>
        <begin position="893"/>
        <end position="992"/>
    </location>
</feature>
<protein>
    <recommendedName>
        <fullName evidence="6">Actin cytoskeleton-regulatory complex protein SLA1</fullName>
    </recommendedName>
</protein>
<evidence type="ECO:0000256" key="13">
    <source>
        <dbReference type="ARBA" id="ARBA00022753"/>
    </source>
</evidence>
<dbReference type="GO" id="GO:0022857">
    <property type="term" value="F:transmembrane transporter activity"/>
    <property type="evidence" value="ECO:0007669"/>
    <property type="project" value="InterPro"/>
</dbReference>
<evidence type="ECO:0000256" key="12">
    <source>
        <dbReference type="ARBA" id="ARBA00022737"/>
    </source>
</evidence>
<dbReference type="Pfam" id="PF03983">
    <property type="entry name" value="SHD1"/>
    <property type="match status" value="1"/>
</dbReference>
<dbReference type="Proteomes" id="UP000250266">
    <property type="component" value="Unassembled WGS sequence"/>
</dbReference>
<dbReference type="InterPro" id="IPR056996">
    <property type="entry name" value="PH_SLA1"/>
</dbReference>
<feature type="transmembrane region" description="Helical" evidence="20">
    <location>
        <begin position="169"/>
        <end position="190"/>
    </location>
</feature>
<dbReference type="Pfam" id="PF00018">
    <property type="entry name" value="SH3_1"/>
    <property type="match status" value="3"/>
</dbReference>
<dbReference type="SUPFAM" id="SSF103473">
    <property type="entry name" value="MFS general substrate transporter"/>
    <property type="match status" value="1"/>
</dbReference>
<dbReference type="InterPro" id="IPR007131">
    <property type="entry name" value="SHD1"/>
</dbReference>
<dbReference type="GO" id="GO:0010008">
    <property type="term" value="C:endosome membrane"/>
    <property type="evidence" value="ECO:0007669"/>
    <property type="project" value="UniProtKB-SubCell"/>
</dbReference>
<evidence type="ECO:0000256" key="14">
    <source>
        <dbReference type="ARBA" id="ARBA00022989"/>
    </source>
</evidence>
<dbReference type="GO" id="GO:0030479">
    <property type="term" value="C:actin cortical patch"/>
    <property type="evidence" value="ECO:0007669"/>
    <property type="project" value="UniProtKB-SubCell"/>
</dbReference>
<feature type="compositionally biased region" description="Pro residues" evidence="19">
    <location>
        <begin position="576"/>
        <end position="599"/>
    </location>
</feature>
<feature type="domain" description="SH3" evidence="21">
    <location>
        <begin position="448"/>
        <end position="515"/>
    </location>
</feature>
<evidence type="ECO:0000256" key="9">
    <source>
        <dbReference type="ARBA" id="ARBA00022490"/>
    </source>
</evidence>
<evidence type="ECO:0000256" key="2">
    <source>
        <dbReference type="ARBA" id="ARBA00004134"/>
    </source>
</evidence>
<dbReference type="PANTHER" id="PTHR43791:SF58">
    <property type="entry name" value="TRANSPORTER, PUTATIVE (AFU_ORTHOLOGUE AFUA_8G04470)-RELATED"/>
    <property type="match status" value="1"/>
</dbReference>
<feature type="compositionally biased region" description="Polar residues" evidence="19">
    <location>
        <begin position="1677"/>
        <end position="1692"/>
    </location>
</feature>
<dbReference type="GO" id="GO:0003779">
    <property type="term" value="F:actin binding"/>
    <property type="evidence" value="ECO:0007669"/>
    <property type="project" value="UniProtKB-KW"/>
</dbReference>
<feature type="compositionally biased region" description="Low complexity" evidence="19">
    <location>
        <begin position="1558"/>
        <end position="1594"/>
    </location>
</feature>
<keyword evidence="12" id="KW-0677">Repeat</keyword>
<feature type="region of interest" description="Disordered" evidence="19">
    <location>
        <begin position="571"/>
        <end position="716"/>
    </location>
</feature>
<feature type="transmembrane region" description="Helical" evidence="20">
    <location>
        <begin position="320"/>
        <end position="337"/>
    </location>
</feature>
<comment type="similarity">
    <text evidence="5">Belongs to the SLA1 family.</text>
</comment>
<feature type="compositionally biased region" description="Basic and acidic residues" evidence="19">
    <location>
        <begin position="946"/>
        <end position="974"/>
    </location>
</feature>
<keyword evidence="24" id="KW-1185">Reference proteome</keyword>
<dbReference type="CDD" id="cd11775">
    <property type="entry name" value="SH3_Sla1p_3"/>
    <property type="match status" value="1"/>
</dbReference>
<evidence type="ECO:0000256" key="11">
    <source>
        <dbReference type="ARBA" id="ARBA00022692"/>
    </source>
</evidence>
<evidence type="ECO:0000256" key="4">
    <source>
        <dbReference type="ARBA" id="ARBA00004413"/>
    </source>
</evidence>
<evidence type="ECO:0000256" key="18">
    <source>
        <dbReference type="PROSITE-ProRule" id="PRU00192"/>
    </source>
</evidence>
<evidence type="ECO:0000256" key="7">
    <source>
        <dbReference type="ARBA" id="ARBA00022443"/>
    </source>
</evidence>
<dbReference type="Gene3D" id="2.30.30.40">
    <property type="entry name" value="SH3 Domains"/>
    <property type="match status" value="3"/>
</dbReference>
<feature type="transmembrane region" description="Helical" evidence="20">
    <location>
        <begin position="202"/>
        <end position="225"/>
    </location>
</feature>
<evidence type="ECO:0000256" key="17">
    <source>
        <dbReference type="ARBA" id="ARBA00023212"/>
    </source>
</evidence>
<evidence type="ECO:0000256" key="3">
    <source>
        <dbReference type="ARBA" id="ARBA00004141"/>
    </source>
</evidence>
<feature type="transmembrane region" description="Helical" evidence="20">
    <location>
        <begin position="344"/>
        <end position="362"/>
    </location>
</feature>
<feature type="transmembrane region" description="Helical" evidence="20">
    <location>
        <begin position="80"/>
        <end position="102"/>
    </location>
</feature>
<feature type="compositionally biased region" description="Low complexity" evidence="19">
    <location>
        <begin position="1276"/>
        <end position="1286"/>
    </location>
</feature>
<dbReference type="Gene3D" id="2.30.30.700">
    <property type="entry name" value="SLA1 homology domain 1"/>
    <property type="match status" value="1"/>
</dbReference>
<keyword evidence="9" id="KW-0963">Cytoplasm</keyword>
<keyword evidence="11 20" id="KW-0812">Transmembrane</keyword>
<feature type="domain" description="SH3" evidence="21">
    <location>
        <begin position="516"/>
        <end position="573"/>
    </location>
</feature>
<dbReference type="InterPro" id="IPR011701">
    <property type="entry name" value="MFS"/>
</dbReference>
<dbReference type="Gene3D" id="1.10.150.50">
    <property type="entry name" value="Transcription Factor, Ets-1"/>
    <property type="match status" value="1"/>
</dbReference>
<evidence type="ECO:0000256" key="1">
    <source>
        <dbReference type="ARBA" id="ARBA00004125"/>
    </source>
</evidence>
<keyword evidence="8" id="KW-0813">Transport</keyword>
<dbReference type="PRINTS" id="PR00452">
    <property type="entry name" value="SH3DOMAIN"/>
</dbReference>
<dbReference type="InterPro" id="IPR035821">
    <property type="entry name" value="Sla1_SH3_3"/>
</dbReference>
<feature type="region of interest" description="Disordered" evidence="19">
    <location>
        <begin position="1168"/>
        <end position="1451"/>
    </location>
</feature>
<dbReference type="EMBL" id="KV744881">
    <property type="protein sequence ID" value="OCK82670.1"/>
    <property type="molecule type" value="Genomic_DNA"/>
</dbReference>
<evidence type="ECO:0000256" key="16">
    <source>
        <dbReference type="ARBA" id="ARBA00023203"/>
    </source>
</evidence>
<feature type="compositionally biased region" description="Basic and acidic residues" evidence="19">
    <location>
        <begin position="981"/>
        <end position="992"/>
    </location>
</feature>
<feature type="transmembrane region" description="Helical" evidence="20">
    <location>
        <begin position="400"/>
        <end position="421"/>
    </location>
</feature>
<feature type="compositionally biased region" description="Low complexity" evidence="19">
    <location>
        <begin position="1505"/>
        <end position="1546"/>
    </location>
</feature>
<dbReference type="Gene3D" id="1.20.1250.20">
    <property type="entry name" value="MFS general substrate transporter like domains"/>
    <property type="match status" value="2"/>
</dbReference>
<evidence type="ECO:0000313" key="23">
    <source>
        <dbReference type="EMBL" id="OCK82670.1"/>
    </source>
</evidence>
<dbReference type="GO" id="GO:0043130">
    <property type="term" value="F:ubiquitin binding"/>
    <property type="evidence" value="ECO:0007669"/>
    <property type="project" value="InterPro"/>
</dbReference>
<feature type="transmembrane region" description="Helical" evidence="20">
    <location>
        <begin position="368"/>
        <end position="388"/>
    </location>
</feature>
<dbReference type="CDD" id="cd11773">
    <property type="entry name" value="SH3_Sla1p_1"/>
    <property type="match status" value="1"/>
</dbReference>
<organism evidence="23 24">
    <name type="scientific">Lepidopterella palustris CBS 459.81</name>
    <dbReference type="NCBI Taxonomy" id="1314670"/>
    <lineage>
        <taxon>Eukaryota</taxon>
        <taxon>Fungi</taxon>
        <taxon>Dikarya</taxon>
        <taxon>Ascomycota</taxon>
        <taxon>Pezizomycotina</taxon>
        <taxon>Dothideomycetes</taxon>
        <taxon>Pleosporomycetidae</taxon>
        <taxon>Mytilinidiales</taxon>
        <taxon>Argynnaceae</taxon>
        <taxon>Lepidopterella</taxon>
    </lineage>
</organism>
<feature type="compositionally biased region" description="Low complexity" evidence="19">
    <location>
        <begin position="1469"/>
        <end position="1494"/>
    </location>
</feature>
<dbReference type="InterPro" id="IPR035800">
    <property type="entry name" value="Sla1_SH3_1"/>
</dbReference>
<evidence type="ECO:0000256" key="19">
    <source>
        <dbReference type="SAM" id="MobiDB-lite"/>
    </source>
</evidence>
<dbReference type="GO" id="GO:0005886">
    <property type="term" value="C:plasma membrane"/>
    <property type="evidence" value="ECO:0007669"/>
    <property type="project" value="UniProtKB-SubCell"/>
</dbReference>
<feature type="compositionally biased region" description="Polar residues" evidence="19">
    <location>
        <begin position="1260"/>
        <end position="1269"/>
    </location>
</feature>
<dbReference type="SMART" id="SM00326">
    <property type="entry name" value="SH3"/>
    <property type="match status" value="3"/>
</dbReference>
<dbReference type="InterPro" id="IPR001452">
    <property type="entry name" value="SH3_domain"/>
</dbReference>
<dbReference type="GO" id="GO:0042802">
    <property type="term" value="F:identical protein binding"/>
    <property type="evidence" value="ECO:0007669"/>
    <property type="project" value="InterPro"/>
</dbReference>
<dbReference type="PANTHER" id="PTHR43791">
    <property type="entry name" value="PERMEASE-RELATED"/>
    <property type="match status" value="1"/>
</dbReference>
<feature type="transmembrane region" description="Helical" evidence="20">
    <location>
        <begin position="109"/>
        <end position="128"/>
    </location>
</feature>
<dbReference type="CDD" id="cd11774">
    <property type="entry name" value="SH3_Sla1p_2"/>
    <property type="match status" value="1"/>
</dbReference>
<name>A0A8E2JHB9_9PEZI</name>
<feature type="compositionally biased region" description="Basic and acidic residues" evidence="19">
    <location>
        <begin position="1209"/>
        <end position="1223"/>
    </location>
</feature>
<feature type="transmembrane region" description="Helical" evidence="20">
    <location>
        <begin position="276"/>
        <end position="300"/>
    </location>
</feature>
<feature type="compositionally biased region" description="Low complexity" evidence="19">
    <location>
        <begin position="1391"/>
        <end position="1404"/>
    </location>
</feature>
<dbReference type="GO" id="GO:0006897">
    <property type="term" value="P:endocytosis"/>
    <property type="evidence" value="ECO:0007669"/>
    <property type="project" value="UniProtKB-KW"/>
</dbReference>
<evidence type="ECO:0000256" key="6">
    <source>
        <dbReference type="ARBA" id="ARBA00020357"/>
    </source>
</evidence>
<keyword evidence="15 20" id="KW-0472">Membrane</keyword>